<dbReference type="EMBL" id="AKHW03002516">
    <property type="protein sequence ID" value="KYO38514.1"/>
    <property type="molecule type" value="Genomic_DNA"/>
</dbReference>
<protein>
    <submittedName>
        <fullName evidence="1">Uncharacterized protein</fullName>
    </submittedName>
</protein>
<accession>A0A151NP05</accession>
<dbReference type="Proteomes" id="UP000050525">
    <property type="component" value="Unassembled WGS sequence"/>
</dbReference>
<gene>
    <name evidence="1" type="ORF">Y1Q_0018088</name>
</gene>
<comment type="caution">
    <text evidence="1">The sequence shown here is derived from an EMBL/GenBank/DDBJ whole genome shotgun (WGS) entry which is preliminary data.</text>
</comment>
<name>A0A151NP05_ALLMI</name>
<keyword evidence="2" id="KW-1185">Reference proteome</keyword>
<dbReference type="AlphaFoldDB" id="A0A151NP05"/>
<evidence type="ECO:0000313" key="1">
    <source>
        <dbReference type="EMBL" id="KYO38514.1"/>
    </source>
</evidence>
<evidence type="ECO:0000313" key="2">
    <source>
        <dbReference type="Proteomes" id="UP000050525"/>
    </source>
</evidence>
<sequence>MHTASGISLTRKPSRSTYFWNTLVDSSEQENTRFFIGNVVLVSTAVLVQGLRLGNRHMTSDIQGSWTPLLQQDLDKINPDAVHSICTSVLKGLCA</sequence>
<reference evidence="1 2" key="1">
    <citation type="journal article" date="2012" name="Genome Biol.">
        <title>Sequencing three crocodilian genomes to illuminate the evolution of archosaurs and amniotes.</title>
        <authorList>
            <person name="St John J.A."/>
            <person name="Braun E.L."/>
            <person name="Isberg S.R."/>
            <person name="Miles L.G."/>
            <person name="Chong A.Y."/>
            <person name="Gongora J."/>
            <person name="Dalzell P."/>
            <person name="Moran C."/>
            <person name="Bed'hom B."/>
            <person name="Abzhanov A."/>
            <person name="Burgess S.C."/>
            <person name="Cooksey A.M."/>
            <person name="Castoe T.A."/>
            <person name="Crawford N.G."/>
            <person name="Densmore L.D."/>
            <person name="Drew J.C."/>
            <person name="Edwards S.V."/>
            <person name="Faircloth B.C."/>
            <person name="Fujita M.K."/>
            <person name="Greenwold M.J."/>
            <person name="Hoffmann F.G."/>
            <person name="Howard J.M."/>
            <person name="Iguchi T."/>
            <person name="Janes D.E."/>
            <person name="Khan S.Y."/>
            <person name="Kohno S."/>
            <person name="de Koning A.J."/>
            <person name="Lance S.L."/>
            <person name="McCarthy F.M."/>
            <person name="McCormack J.E."/>
            <person name="Merchant M.E."/>
            <person name="Peterson D.G."/>
            <person name="Pollock D.D."/>
            <person name="Pourmand N."/>
            <person name="Raney B.J."/>
            <person name="Roessler K.A."/>
            <person name="Sanford J.R."/>
            <person name="Sawyer R.H."/>
            <person name="Schmidt C.J."/>
            <person name="Triplett E.W."/>
            <person name="Tuberville T.D."/>
            <person name="Venegas-Anaya M."/>
            <person name="Howard J.T."/>
            <person name="Jarvis E.D."/>
            <person name="Guillette L.J.Jr."/>
            <person name="Glenn T.C."/>
            <person name="Green R.E."/>
            <person name="Ray D.A."/>
        </authorList>
    </citation>
    <scope>NUCLEOTIDE SEQUENCE [LARGE SCALE GENOMIC DNA]</scope>
    <source>
        <strain evidence="1">KSC_2009_1</strain>
    </source>
</reference>
<organism evidence="1 2">
    <name type="scientific">Alligator mississippiensis</name>
    <name type="common">American alligator</name>
    <dbReference type="NCBI Taxonomy" id="8496"/>
    <lineage>
        <taxon>Eukaryota</taxon>
        <taxon>Metazoa</taxon>
        <taxon>Chordata</taxon>
        <taxon>Craniata</taxon>
        <taxon>Vertebrata</taxon>
        <taxon>Euteleostomi</taxon>
        <taxon>Archelosauria</taxon>
        <taxon>Archosauria</taxon>
        <taxon>Crocodylia</taxon>
        <taxon>Alligatoridae</taxon>
        <taxon>Alligatorinae</taxon>
        <taxon>Alligator</taxon>
    </lineage>
</organism>
<proteinExistence type="predicted"/>